<proteinExistence type="predicted"/>
<evidence type="ECO:0000313" key="2">
    <source>
        <dbReference type="Proteomes" id="UP001548832"/>
    </source>
</evidence>
<dbReference type="Pfam" id="PF07931">
    <property type="entry name" value="CPT"/>
    <property type="match status" value="1"/>
</dbReference>
<sequence>MRYDLEVDTSTLTPLECARRIQRKFRL</sequence>
<name>A0ABV2DRT5_9HYPH</name>
<dbReference type="Gene3D" id="3.40.50.300">
    <property type="entry name" value="P-loop containing nucleotide triphosphate hydrolases"/>
    <property type="match status" value="1"/>
</dbReference>
<dbReference type="RefSeq" id="WP_354464979.1">
    <property type="nucleotide sequence ID" value="NZ_JBEWSZ010000012.1"/>
</dbReference>
<protein>
    <recommendedName>
        <fullName evidence="3">Chloramphenicol phosphotransferase</fullName>
    </recommendedName>
</protein>
<keyword evidence="2" id="KW-1185">Reference proteome</keyword>
<reference evidence="1 2" key="1">
    <citation type="submission" date="2024-06" db="EMBL/GenBank/DDBJ databases">
        <authorList>
            <person name="Kim D.-U."/>
        </authorList>
    </citation>
    <scope>NUCLEOTIDE SEQUENCE [LARGE SCALE GENOMIC DNA]</scope>
    <source>
        <strain evidence="1 2">KACC15460</strain>
    </source>
</reference>
<comment type="caution">
    <text evidence="1">The sequence shown here is derived from an EMBL/GenBank/DDBJ whole genome shotgun (WGS) entry which is preliminary data.</text>
</comment>
<dbReference type="Proteomes" id="UP001548832">
    <property type="component" value="Unassembled WGS sequence"/>
</dbReference>
<evidence type="ECO:0008006" key="3">
    <source>
        <dbReference type="Google" id="ProtNLM"/>
    </source>
</evidence>
<dbReference type="InterPro" id="IPR027417">
    <property type="entry name" value="P-loop_NTPase"/>
</dbReference>
<accession>A0ABV2DRT5</accession>
<gene>
    <name evidence="1" type="ORF">ABVQ20_37960</name>
</gene>
<evidence type="ECO:0000313" key="1">
    <source>
        <dbReference type="EMBL" id="MET2832725.1"/>
    </source>
</evidence>
<dbReference type="EMBL" id="JBEWSZ010000012">
    <property type="protein sequence ID" value="MET2832725.1"/>
    <property type="molecule type" value="Genomic_DNA"/>
</dbReference>
<organism evidence="1 2">
    <name type="scientific">Mesorhizobium shangrilense</name>
    <dbReference type="NCBI Taxonomy" id="460060"/>
    <lineage>
        <taxon>Bacteria</taxon>
        <taxon>Pseudomonadati</taxon>
        <taxon>Pseudomonadota</taxon>
        <taxon>Alphaproteobacteria</taxon>
        <taxon>Hyphomicrobiales</taxon>
        <taxon>Phyllobacteriaceae</taxon>
        <taxon>Mesorhizobium</taxon>
    </lineage>
</organism>